<reference evidence="1 2" key="1">
    <citation type="submission" date="2023-10" db="EMBL/GenBank/DDBJ databases">
        <title>Bacteria for the degradation of biodegradable plastic PBAT(Polybutylene adipate terephthalate).</title>
        <authorList>
            <person name="Weon H.-Y."/>
            <person name="Yeon J."/>
        </authorList>
    </citation>
    <scope>NUCLEOTIDE SEQUENCE [LARGE SCALE GENOMIC DNA]</scope>
    <source>
        <strain evidence="1 2">SBD 7-3</strain>
        <plasmid evidence="1 2">unnamed1</plasmid>
    </source>
</reference>
<dbReference type="RefSeq" id="WP_316704522.1">
    <property type="nucleotide sequence ID" value="NZ_CP136337.1"/>
</dbReference>
<dbReference type="EMBL" id="CP136337">
    <property type="protein sequence ID" value="WOB11293.1"/>
    <property type="molecule type" value="Genomic_DNA"/>
</dbReference>
<organism evidence="1 2">
    <name type="scientific">Piscinibacter gummiphilus</name>
    <dbReference type="NCBI Taxonomy" id="946333"/>
    <lineage>
        <taxon>Bacteria</taxon>
        <taxon>Pseudomonadati</taxon>
        <taxon>Pseudomonadota</taxon>
        <taxon>Betaproteobacteria</taxon>
        <taxon>Burkholderiales</taxon>
        <taxon>Sphaerotilaceae</taxon>
        <taxon>Piscinibacter</taxon>
    </lineage>
</organism>
<dbReference type="Proteomes" id="UP001303946">
    <property type="component" value="Plasmid unnamed1"/>
</dbReference>
<gene>
    <name evidence="1" type="ORF">RXV79_27055</name>
</gene>
<geneLocation type="plasmid" evidence="1 2">
    <name>unnamed1</name>
</geneLocation>
<evidence type="ECO:0000313" key="2">
    <source>
        <dbReference type="Proteomes" id="UP001303946"/>
    </source>
</evidence>
<protein>
    <submittedName>
        <fullName evidence="1">Uncharacterized protein</fullName>
    </submittedName>
</protein>
<evidence type="ECO:0000313" key="1">
    <source>
        <dbReference type="EMBL" id="WOB11293.1"/>
    </source>
</evidence>
<keyword evidence="2" id="KW-1185">Reference proteome</keyword>
<proteinExistence type="predicted"/>
<accession>A0ABZ0D8F4</accession>
<keyword evidence="1" id="KW-0614">Plasmid</keyword>
<name>A0ABZ0D8F4_9BURK</name>
<sequence length="170" mass="18414">MDSETAGAARTRQTLVQGATVYVLNEQGVNRWSALVQPGRDDAGARVTEEECAAVARALAQGVDEVHRVVETIAREWDLCLYMDAPGGSIDIGDAIRATAVKAMGRPAWMPIASAPRCGRRFLVRDSDHQVAVVNHPPGCALGEWTFMAGRWAGSSVKWIEPVEWCEIPA</sequence>